<evidence type="ECO:0000313" key="5">
    <source>
        <dbReference type="EMBL" id="KAK7808906.1"/>
    </source>
</evidence>
<dbReference type="SUPFAM" id="SSF48452">
    <property type="entry name" value="TPR-like"/>
    <property type="match status" value="1"/>
</dbReference>
<dbReference type="InterPro" id="IPR019734">
    <property type="entry name" value="TPR_rpt"/>
</dbReference>
<gene>
    <name evidence="5" type="ORF">U0070_005313</name>
</gene>
<feature type="signal peptide" evidence="4">
    <location>
        <begin position="1"/>
        <end position="24"/>
    </location>
</feature>
<dbReference type="Proteomes" id="UP001488838">
    <property type="component" value="Unassembled WGS sequence"/>
</dbReference>
<proteinExistence type="predicted"/>
<dbReference type="GO" id="GO:0003684">
    <property type="term" value="F:damaged DNA binding"/>
    <property type="evidence" value="ECO:0007669"/>
    <property type="project" value="InterPro"/>
</dbReference>
<dbReference type="Gene3D" id="1.25.40.10">
    <property type="entry name" value="Tetratricopeptide repeat domain"/>
    <property type="match status" value="1"/>
</dbReference>
<dbReference type="EMBL" id="JBBHLL010000227">
    <property type="protein sequence ID" value="KAK7808906.1"/>
    <property type="molecule type" value="Genomic_DNA"/>
</dbReference>
<evidence type="ECO:0000256" key="4">
    <source>
        <dbReference type="SAM" id="SignalP"/>
    </source>
</evidence>
<dbReference type="PANTHER" id="PTHR45831">
    <property type="entry name" value="LD24721P"/>
    <property type="match status" value="1"/>
</dbReference>
<dbReference type="GO" id="GO:0006620">
    <property type="term" value="P:post-translational protein targeting to endoplasmic reticulum membrane"/>
    <property type="evidence" value="ECO:0007669"/>
    <property type="project" value="TreeGrafter"/>
</dbReference>
<evidence type="ECO:0008006" key="7">
    <source>
        <dbReference type="Google" id="ProtNLM"/>
    </source>
</evidence>
<dbReference type="PROSITE" id="PS50005">
    <property type="entry name" value="TPR"/>
    <property type="match status" value="1"/>
</dbReference>
<evidence type="ECO:0000256" key="3">
    <source>
        <dbReference type="PROSITE-ProRule" id="PRU00339"/>
    </source>
</evidence>
<dbReference type="Gene3D" id="1.10.10.540">
    <property type="entry name" value="XPC-binding domain"/>
    <property type="match status" value="1"/>
</dbReference>
<dbReference type="Pfam" id="PF00515">
    <property type="entry name" value="TPR_1"/>
    <property type="match status" value="1"/>
</dbReference>
<protein>
    <recommendedName>
        <fullName evidence="7">Small glutamine-rich tetratricopeptide repeat-containing protein beta</fullName>
    </recommendedName>
</protein>
<feature type="chain" id="PRO_5043328950" description="Small glutamine-rich tetratricopeptide repeat-containing protein beta" evidence="4">
    <location>
        <begin position="25"/>
        <end position="172"/>
    </location>
</feature>
<name>A0AAW0I3I1_MYOGA</name>
<sequence length="172" mass="19268">MPEKLDRCRGSCLILMFFPLRAAAQSKLSHYTDAIKDCEKAIAIDSKYSKAYGRMGLALTAMNKFEEAVTSYQKALDLDPENDSYKSNLKIAEQKLREVASPTGTGLSFDMASLINNPAFITMAASLMQNPQVQQLGQQFAQQIQQQNPELIEQLRNHIRSRSFSSSTEEHS</sequence>
<dbReference type="InterPro" id="IPR036353">
    <property type="entry name" value="XPC-bd_sf"/>
</dbReference>
<dbReference type="GO" id="GO:0016020">
    <property type="term" value="C:membrane"/>
    <property type="evidence" value="ECO:0007669"/>
    <property type="project" value="TreeGrafter"/>
</dbReference>
<dbReference type="GO" id="GO:0043161">
    <property type="term" value="P:proteasome-mediated ubiquitin-dependent protein catabolic process"/>
    <property type="evidence" value="ECO:0007669"/>
    <property type="project" value="InterPro"/>
</dbReference>
<dbReference type="InterPro" id="IPR047150">
    <property type="entry name" value="SGT"/>
</dbReference>
<dbReference type="GO" id="GO:0072380">
    <property type="term" value="C:TRC complex"/>
    <property type="evidence" value="ECO:0007669"/>
    <property type="project" value="TreeGrafter"/>
</dbReference>
<dbReference type="SMART" id="SM00028">
    <property type="entry name" value="TPR"/>
    <property type="match status" value="2"/>
</dbReference>
<evidence type="ECO:0000313" key="6">
    <source>
        <dbReference type="Proteomes" id="UP001488838"/>
    </source>
</evidence>
<dbReference type="PROSITE" id="PS50293">
    <property type="entry name" value="TPR_REGION"/>
    <property type="match status" value="1"/>
</dbReference>
<dbReference type="GO" id="GO:0060090">
    <property type="term" value="F:molecular adaptor activity"/>
    <property type="evidence" value="ECO:0007669"/>
    <property type="project" value="TreeGrafter"/>
</dbReference>
<dbReference type="AlphaFoldDB" id="A0AAW0I3I1"/>
<evidence type="ECO:0000256" key="2">
    <source>
        <dbReference type="ARBA" id="ARBA00022803"/>
    </source>
</evidence>
<evidence type="ECO:0000256" key="1">
    <source>
        <dbReference type="ARBA" id="ARBA00022737"/>
    </source>
</evidence>
<accession>A0AAW0I3I1</accession>
<keyword evidence="2 3" id="KW-0802">TPR repeat</keyword>
<organism evidence="5 6">
    <name type="scientific">Myodes glareolus</name>
    <name type="common">Bank vole</name>
    <name type="synonym">Clethrionomys glareolus</name>
    <dbReference type="NCBI Taxonomy" id="447135"/>
    <lineage>
        <taxon>Eukaryota</taxon>
        <taxon>Metazoa</taxon>
        <taxon>Chordata</taxon>
        <taxon>Craniata</taxon>
        <taxon>Vertebrata</taxon>
        <taxon>Euteleostomi</taxon>
        <taxon>Mammalia</taxon>
        <taxon>Eutheria</taxon>
        <taxon>Euarchontoglires</taxon>
        <taxon>Glires</taxon>
        <taxon>Rodentia</taxon>
        <taxon>Myomorpha</taxon>
        <taxon>Muroidea</taxon>
        <taxon>Cricetidae</taxon>
        <taxon>Arvicolinae</taxon>
        <taxon>Myodes</taxon>
    </lineage>
</organism>
<dbReference type="GO" id="GO:0006289">
    <property type="term" value="P:nucleotide-excision repair"/>
    <property type="evidence" value="ECO:0007669"/>
    <property type="project" value="InterPro"/>
</dbReference>
<comment type="caution">
    <text evidence="5">The sequence shown here is derived from an EMBL/GenBank/DDBJ whole genome shotgun (WGS) entry which is preliminary data.</text>
</comment>
<dbReference type="InterPro" id="IPR011990">
    <property type="entry name" value="TPR-like_helical_dom_sf"/>
</dbReference>
<keyword evidence="6" id="KW-1185">Reference proteome</keyword>
<reference evidence="5 6" key="1">
    <citation type="journal article" date="2023" name="bioRxiv">
        <title>Conserved and derived expression patterns and positive selection on dental genes reveal complex evolutionary context of ever-growing rodent molars.</title>
        <authorList>
            <person name="Calamari Z.T."/>
            <person name="Song A."/>
            <person name="Cohen E."/>
            <person name="Akter M."/>
            <person name="Roy R.D."/>
            <person name="Hallikas O."/>
            <person name="Christensen M.M."/>
            <person name="Li P."/>
            <person name="Marangoni P."/>
            <person name="Jernvall J."/>
            <person name="Klein O.D."/>
        </authorList>
    </citation>
    <scope>NUCLEOTIDE SEQUENCE [LARGE SCALE GENOMIC DNA]</scope>
    <source>
        <strain evidence="5">V071</strain>
    </source>
</reference>
<feature type="repeat" description="TPR" evidence="3">
    <location>
        <begin position="49"/>
        <end position="82"/>
    </location>
</feature>
<keyword evidence="1" id="KW-0677">Repeat</keyword>
<dbReference type="PANTHER" id="PTHR45831:SF1">
    <property type="entry name" value="SMALL GLUTAMINE-RICH TETRATRICOPEPTIDE REPEAT-CONTAINING PROTEIN BETA"/>
    <property type="match status" value="1"/>
</dbReference>
<keyword evidence="4" id="KW-0732">Signal</keyword>